<feature type="domain" description="Mycothiol-dependent maleylpyruvate isomerase metal-binding" evidence="1">
    <location>
        <begin position="9"/>
        <end position="130"/>
    </location>
</feature>
<dbReference type="OrthoDB" id="5118203at2"/>
<dbReference type="STRING" id="394193.SAMN04489732_12557"/>
<dbReference type="SUPFAM" id="SSF55718">
    <property type="entry name" value="SCP-like"/>
    <property type="match status" value="1"/>
</dbReference>
<accession>A0A1H8YM41</accession>
<dbReference type="RefSeq" id="WP_091627741.1">
    <property type="nucleotide sequence ID" value="NZ_FOEF01000025.1"/>
</dbReference>
<dbReference type="GO" id="GO:0046872">
    <property type="term" value="F:metal ion binding"/>
    <property type="evidence" value="ECO:0007669"/>
    <property type="project" value="InterPro"/>
</dbReference>
<protein>
    <submittedName>
        <fullName evidence="2">Maleylpyruvate isomerase</fullName>
    </submittedName>
</protein>
<dbReference type="InterPro" id="IPR036527">
    <property type="entry name" value="SCP2_sterol-bd_dom_sf"/>
</dbReference>
<dbReference type="InterPro" id="IPR034660">
    <property type="entry name" value="DinB/YfiT-like"/>
</dbReference>
<evidence type="ECO:0000313" key="2">
    <source>
        <dbReference type="EMBL" id="SEP53219.1"/>
    </source>
</evidence>
<keyword evidence="2" id="KW-0413">Isomerase</keyword>
<evidence type="ECO:0000313" key="3">
    <source>
        <dbReference type="Proteomes" id="UP000198582"/>
    </source>
</evidence>
<keyword evidence="2" id="KW-0670">Pyruvate</keyword>
<dbReference type="AlphaFoldDB" id="A0A1H8YM41"/>
<dbReference type="InterPro" id="IPR017517">
    <property type="entry name" value="Maleyloyr_isom"/>
</dbReference>
<evidence type="ECO:0000259" key="1">
    <source>
        <dbReference type="Pfam" id="PF11716"/>
    </source>
</evidence>
<dbReference type="Gene3D" id="1.20.120.450">
    <property type="entry name" value="dinb family like domain"/>
    <property type="match status" value="1"/>
</dbReference>
<proteinExistence type="predicted"/>
<dbReference type="InterPro" id="IPR024344">
    <property type="entry name" value="MDMPI_metal-binding"/>
</dbReference>
<keyword evidence="3" id="KW-1185">Reference proteome</keyword>
<gene>
    <name evidence="2" type="ORF">SAMN04489732_12557</name>
</gene>
<sequence>MTPPLTAVAEAHRRLGAALAGLTDDAVREPSLLPGWTRGHVLAHLADAARARTRVVEHALRGETVAMWAPGERDSIIDATSGRTADEHRVAVATQAGALERVWSRVEDWPACEPAVYTRWREVWIHLVDLDAGIGPADWPEDFAAHAVGFLRERIPAGTSLTATAGPVRDLAAWLAGRGDGASLTGPLPPLGPWPTY</sequence>
<dbReference type="EMBL" id="FOEF01000025">
    <property type="protein sequence ID" value="SEP53219.1"/>
    <property type="molecule type" value="Genomic_DNA"/>
</dbReference>
<dbReference type="Pfam" id="PF11716">
    <property type="entry name" value="MDMPI_N"/>
    <property type="match status" value="1"/>
</dbReference>
<name>A0A1H8YM41_9PSEU</name>
<reference evidence="2 3" key="1">
    <citation type="submission" date="2016-10" db="EMBL/GenBank/DDBJ databases">
        <authorList>
            <person name="de Groot N.N."/>
        </authorList>
    </citation>
    <scope>NUCLEOTIDE SEQUENCE [LARGE SCALE GENOMIC DNA]</scope>
    <source>
        <strain evidence="2 3">DSM 44993</strain>
    </source>
</reference>
<dbReference type="NCBIfam" id="TIGR03083">
    <property type="entry name" value="maleylpyruvate isomerase family mycothiol-dependent enzyme"/>
    <property type="match status" value="1"/>
</dbReference>
<dbReference type="GO" id="GO:0016853">
    <property type="term" value="F:isomerase activity"/>
    <property type="evidence" value="ECO:0007669"/>
    <property type="project" value="UniProtKB-KW"/>
</dbReference>
<dbReference type="Proteomes" id="UP000198582">
    <property type="component" value="Unassembled WGS sequence"/>
</dbReference>
<organism evidence="2 3">
    <name type="scientific">Amycolatopsis saalfeldensis</name>
    <dbReference type="NCBI Taxonomy" id="394193"/>
    <lineage>
        <taxon>Bacteria</taxon>
        <taxon>Bacillati</taxon>
        <taxon>Actinomycetota</taxon>
        <taxon>Actinomycetes</taxon>
        <taxon>Pseudonocardiales</taxon>
        <taxon>Pseudonocardiaceae</taxon>
        <taxon>Amycolatopsis</taxon>
    </lineage>
</organism>
<dbReference type="SUPFAM" id="SSF109854">
    <property type="entry name" value="DinB/YfiT-like putative metalloenzymes"/>
    <property type="match status" value="1"/>
</dbReference>